<dbReference type="InterPro" id="IPR007922">
    <property type="entry name" value="DciA-like"/>
</dbReference>
<dbReference type="RefSeq" id="WP_091525707.1">
    <property type="nucleotide sequence ID" value="NZ_LT629772.1"/>
</dbReference>
<accession>A0A1H1UJA2</accession>
<dbReference type="EMBL" id="LT629772">
    <property type="protein sequence ID" value="SDS72391.1"/>
    <property type="molecule type" value="Genomic_DNA"/>
</dbReference>
<feature type="compositionally biased region" description="Basic and acidic residues" evidence="1">
    <location>
        <begin position="1"/>
        <end position="11"/>
    </location>
</feature>
<evidence type="ECO:0000256" key="1">
    <source>
        <dbReference type="SAM" id="MobiDB-lite"/>
    </source>
</evidence>
<protein>
    <submittedName>
        <fullName evidence="2">Predicted nucleic acid-binding protein, contains Zn-ribbon domain (Includes truncated derivatives)</fullName>
    </submittedName>
</protein>
<dbReference type="Pfam" id="PF05258">
    <property type="entry name" value="DciA"/>
    <property type="match status" value="1"/>
</dbReference>
<feature type="compositionally biased region" description="Basic and acidic residues" evidence="1">
    <location>
        <begin position="173"/>
        <end position="185"/>
    </location>
</feature>
<dbReference type="OrthoDB" id="5516926at2"/>
<feature type="region of interest" description="Disordered" evidence="1">
    <location>
        <begin position="160"/>
        <end position="185"/>
    </location>
</feature>
<dbReference type="PANTHER" id="PTHR36456">
    <property type="entry name" value="UPF0232 PROTEIN SCO3875"/>
    <property type="match status" value="1"/>
</dbReference>
<feature type="region of interest" description="Disordered" evidence="1">
    <location>
        <begin position="1"/>
        <end position="71"/>
    </location>
</feature>
<keyword evidence="3" id="KW-1185">Reference proteome</keyword>
<organism evidence="2 3">
    <name type="scientific">Microlunatus soli</name>
    <dbReference type="NCBI Taxonomy" id="630515"/>
    <lineage>
        <taxon>Bacteria</taxon>
        <taxon>Bacillati</taxon>
        <taxon>Actinomycetota</taxon>
        <taxon>Actinomycetes</taxon>
        <taxon>Propionibacteriales</taxon>
        <taxon>Propionibacteriaceae</taxon>
        <taxon>Microlunatus</taxon>
    </lineage>
</organism>
<dbReference type="AlphaFoldDB" id="A0A1H1UJA2"/>
<sequence>MSGVEESDRPQPDGAPVDPDQQEQHDPTGLGLARAIAGSVAGSKYRRRRARKQRPFDPQSAGAHPDDRDPQLLGAAMDRLVESQGWSKEISVRLLLGRWPALVGPVNAAHSTPVGYQDTILTVRTDSTAWATSLRTMAPQLVAKLNEALGDGTVTRVEIRGPEAPSWKKGRRSVRDGRGPRDTYG</sequence>
<gene>
    <name evidence="2" type="ORF">SAMN04489812_2807</name>
</gene>
<reference evidence="2 3" key="1">
    <citation type="submission" date="2016-10" db="EMBL/GenBank/DDBJ databases">
        <authorList>
            <person name="de Groot N.N."/>
        </authorList>
    </citation>
    <scope>NUCLEOTIDE SEQUENCE [LARGE SCALE GENOMIC DNA]</scope>
    <source>
        <strain evidence="2 3">DSM 21800</strain>
    </source>
</reference>
<dbReference type="Proteomes" id="UP000199103">
    <property type="component" value="Chromosome I"/>
</dbReference>
<name>A0A1H1UJA2_9ACTN</name>
<evidence type="ECO:0000313" key="3">
    <source>
        <dbReference type="Proteomes" id="UP000199103"/>
    </source>
</evidence>
<dbReference type="STRING" id="630515.SAMN04489812_2807"/>
<evidence type="ECO:0000313" key="2">
    <source>
        <dbReference type="EMBL" id="SDS72391.1"/>
    </source>
</evidence>
<proteinExistence type="predicted"/>
<dbReference type="PANTHER" id="PTHR36456:SF1">
    <property type="entry name" value="UPF0232 PROTEIN SCO3875"/>
    <property type="match status" value="1"/>
</dbReference>
<feature type="compositionally biased region" description="Basic residues" evidence="1">
    <location>
        <begin position="44"/>
        <end position="53"/>
    </location>
</feature>